<keyword evidence="11" id="KW-0624">Polysaccharide degradation</keyword>
<comment type="cofactor">
    <cofactor evidence="1">
        <name>Co(2+)</name>
        <dbReference type="ChEBI" id="CHEBI:48828"/>
    </cofactor>
</comment>
<dbReference type="Pfam" id="PF01522">
    <property type="entry name" value="Polysacc_deac_1"/>
    <property type="match status" value="1"/>
</dbReference>
<accession>A0ABR3ERD9</accession>
<keyword evidence="8" id="KW-0170">Cobalt</keyword>
<evidence type="ECO:0000256" key="11">
    <source>
        <dbReference type="ARBA" id="ARBA00023326"/>
    </source>
</evidence>
<evidence type="ECO:0000256" key="15">
    <source>
        <dbReference type="SAM" id="SignalP"/>
    </source>
</evidence>
<dbReference type="InterPro" id="IPR011330">
    <property type="entry name" value="Glyco_hydro/deAcase_b/a-brl"/>
</dbReference>
<dbReference type="EC" id="3.5.1.41" evidence="12"/>
<evidence type="ECO:0000256" key="12">
    <source>
        <dbReference type="ARBA" id="ARBA00024056"/>
    </source>
</evidence>
<comment type="catalytic activity">
    <reaction evidence="13">
        <text>[(1-&gt;4)-N-acetyl-beta-D-glucosaminyl](n) + n H2O = chitosan + n acetate</text>
        <dbReference type="Rhea" id="RHEA:10464"/>
        <dbReference type="Rhea" id="RHEA-COMP:9593"/>
        <dbReference type="Rhea" id="RHEA-COMP:9597"/>
        <dbReference type="ChEBI" id="CHEBI:15377"/>
        <dbReference type="ChEBI" id="CHEBI:17029"/>
        <dbReference type="ChEBI" id="CHEBI:30089"/>
        <dbReference type="ChEBI" id="CHEBI:57704"/>
        <dbReference type="EC" id="3.5.1.41"/>
    </reaction>
    <physiologicalReaction direction="left-to-right" evidence="13">
        <dbReference type="Rhea" id="RHEA:10465"/>
    </physiologicalReaction>
</comment>
<evidence type="ECO:0000256" key="14">
    <source>
        <dbReference type="SAM" id="MobiDB-lite"/>
    </source>
</evidence>
<keyword evidence="10" id="KW-0961">Cell wall biogenesis/degradation</keyword>
<evidence type="ECO:0000313" key="18">
    <source>
        <dbReference type="Proteomes" id="UP001465976"/>
    </source>
</evidence>
<keyword evidence="15" id="KW-0732">Signal</keyword>
<dbReference type="Gene3D" id="3.20.20.370">
    <property type="entry name" value="Glycoside hydrolase/deacetylase"/>
    <property type="match status" value="1"/>
</dbReference>
<keyword evidence="18" id="KW-1185">Reference proteome</keyword>
<dbReference type="PROSITE" id="PS51677">
    <property type="entry name" value="NODB"/>
    <property type="match status" value="1"/>
</dbReference>
<evidence type="ECO:0000256" key="8">
    <source>
        <dbReference type="ARBA" id="ARBA00023285"/>
    </source>
</evidence>
<keyword evidence="9" id="KW-0449">Lipoprotein</keyword>
<evidence type="ECO:0000256" key="6">
    <source>
        <dbReference type="ARBA" id="ARBA00023136"/>
    </source>
</evidence>
<evidence type="ECO:0000256" key="9">
    <source>
        <dbReference type="ARBA" id="ARBA00023288"/>
    </source>
</evidence>
<evidence type="ECO:0000256" key="5">
    <source>
        <dbReference type="ARBA" id="ARBA00023024"/>
    </source>
</evidence>
<reference evidence="17 18" key="1">
    <citation type="submission" date="2024-02" db="EMBL/GenBank/DDBJ databases">
        <title>A draft genome for the cacao thread blight pathogen Marasmius crinis-equi.</title>
        <authorList>
            <person name="Cohen S.P."/>
            <person name="Baruah I.K."/>
            <person name="Amoako-Attah I."/>
            <person name="Bukari Y."/>
            <person name="Meinhardt L.W."/>
            <person name="Bailey B.A."/>
        </authorList>
    </citation>
    <scope>NUCLEOTIDE SEQUENCE [LARGE SCALE GENOMIC DNA]</scope>
    <source>
        <strain evidence="17 18">GH-76</strain>
    </source>
</reference>
<dbReference type="EMBL" id="JBAHYK010002247">
    <property type="protein sequence ID" value="KAL0565470.1"/>
    <property type="molecule type" value="Genomic_DNA"/>
</dbReference>
<dbReference type="Proteomes" id="UP001465976">
    <property type="component" value="Unassembled WGS sequence"/>
</dbReference>
<dbReference type="PANTHER" id="PTHR10587">
    <property type="entry name" value="GLYCOSYL TRANSFERASE-RELATED"/>
    <property type="match status" value="1"/>
</dbReference>
<keyword evidence="4" id="KW-0336">GPI-anchor</keyword>
<keyword evidence="6" id="KW-0472">Membrane</keyword>
<keyword evidence="5" id="KW-0146">Chitin degradation</keyword>
<feature type="chain" id="PRO_5047325523" description="chitin deacetylase" evidence="15">
    <location>
        <begin position="21"/>
        <end position="420"/>
    </location>
</feature>
<keyword evidence="7" id="KW-0119">Carbohydrate metabolism</keyword>
<evidence type="ECO:0000256" key="7">
    <source>
        <dbReference type="ARBA" id="ARBA00023277"/>
    </source>
</evidence>
<feature type="domain" description="NodB homology" evidence="16">
    <location>
        <begin position="133"/>
        <end position="322"/>
    </location>
</feature>
<keyword evidence="4" id="KW-0325">Glycoprotein</keyword>
<comment type="subcellular location">
    <subcellularLocation>
        <location evidence="2">Cell membrane</location>
        <topology evidence="2">Lipid-anchor</topology>
        <topology evidence="2">GPI-anchor</topology>
    </subcellularLocation>
</comment>
<evidence type="ECO:0000256" key="3">
    <source>
        <dbReference type="ARBA" id="ARBA00022475"/>
    </source>
</evidence>
<evidence type="ECO:0000256" key="4">
    <source>
        <dbReference type="ARBA" id="ARBA00022622"/>
    </source>
</evidence>
<evidence type="ECO:0000256" key="13">
    <source>
        <dbReference type="ARBA" id="ARBA00048494"/>
    </source>
</evidence>
<feature type="region of interest" description="Disordered" evidence="14">
    <location>
        <begin position="98"/>
        <end position="124"/>
    </location>
</feature>
<feature type="signal peptide" evidence="15">
    <location>
        <begin position="1"/>
        <end position="20"/>
    </location>
</feature>
<dbReference type="InterPro" id="IPR050248">
    <property type="entry name" value="Polysacc_deacetylase_ArnD"/>
</dbReference>
<evidence type="ECO:0000256" key="10">
    <source>
        <dbReference type="ARBA" id="ARBA00023316"/>
    </source>
</evidence>
<proteinExistence type="predicted"/>
<name>A0ABR3ERD9_9AGAR</name>
<organism evidence="17 18">
    <name type="scientific">Marasmius crinis-equi</name>
    <dbReference type="NCBI Taxonomy" id="585013"/>
    <lineage>
        <taxon>Eukaryota</taxon>
        <taxon>Fungi</taxon>
        <taxon>Dikarya</taxon>
        <taxon>Basidiomycota</taxon>
        <taxon>Agaricomycotina</taxon>
        <taxon>Agaricomycetes</taxon>
        <taxon>Agaricomycetidae</taxon>
        <taxon>Agaricales</taxon>
        <taxon>Marasmiineae</taxon>
        <taxon>Marasmiaceae</taxon>
        <taxon>Marasmius</taxon>
    </lineage>
</organism>
<comment type="caution">
    <text evidence="17">The sequence shown here is derived from an EMBL/GenBank/DDBJ whole genome shotgun (WGS) entry which is preliminary data.</text>
</comment>
<dbReference type="PANTHER" id="PTHR10587:SF135">
    <property type="entry name" value="CHITIN DEACETYLASE 3"/>
    <property type="match status" value="1"/>
</dbReference>
<gene>
    <name evidence="17" type="ORF">V5O48_016554</name>
</gene>
<feature type="compositionally biased region" description="Low complexity" evidence="14">
    <location>
        <begin position="359"/>
        <end position="389"/>
    </location>
</feature>
<evidence type="ECO:0000256" key="2">
    <source>
        <dbReference type="ARBA" id="ARBA00004609"/>
    </source>
</evidence>
<dbReference type="InterPro" id="IPR002509">
    <property type="entry name" value="NODB_dom"/>
</dbReference>
<feature type="region of interest" description="Disordered" evidence="14">
    <location>
        <begin position="359"/>
        <end position="396"/>
    </location>
</feature>
<dbReference type="SUPFAM" id="SSF88713">
    <property type="entry name" value="Glycoside hydrolase/deacetylase"/>
    <property type="match status" value="1"/>
</dbReference>
<evidence type="ECO:0000259" key="16">
    <source>
        <dbReference type="PROSITE" id="PS51677"/>
    </source>
</evidence>
<protein>
    <recommendedName>
        <fullName evidence="12">chitin deacetylase</fullName>
        <ecNumber evidence="12">3.5.1.41</ecNumber>
    </recommendedName>
</protein>
<sequence length="420" mass="45240">MVGSTLLCLALAVVSVQSHALHEHSTRRRFFKEGEWAHPQNHSINALFKRATDGLQYATVGSDEWTAKYPSSSSTPSKDSIPKEWSDALSAAIAAGKIPDTPLANKPGDANGDPTYPDGTDPMSSGVCSSTYKCRDSTALWDGPDGTYGISFDDGPLEENKETATHFMIGSNIRANFKQFQEIFDYGGDCAVHTWSHSYMTTLPNEDVLSELGWTMQIIHDSTGGKVPKYWRPPYGDSDVRVRAIAKEVFGMETVIWNQDTDDWGMNEGQNTMENVMRDLNTWLTGPKSPGLIVLEHESGDQTVKAFMDAYPIMKSNGWQTKSLVSVLGDSAYQNVKGDTVFPASIYDPKANANAIAGATNSTSSSAPATSASPTSASSTGGASPTNAGDRAGNGSVSFRDSSRALSFVMALSFLFFTLA</sequence>
<evidence type="ECO:0000256" key="1">
    <source>
        <dbReference type="ARBA" id="ARBA00001941"/>
    </source>
</evidence>
<keyword evidence="3" id="KW-1003">Cell membrane</keyword>
<evidence type="ECO:0000313" key="17">
    <source>
        <dbReference type="EMBL" id="KAL0565470.1"/>
    </source>
</evidence>